<dbReference type="AlphaFoldDB" id="A0A0J9F1S3"/>
<feature type="non-terminal residue" evidence="1">
    <location>
        <position position="1"/>
    </location>
</feature>
<reference evidence="1 2" key="1">
    <citation type="submission" date="2011-04" db="EMBL/GenBank/DDBJ databases">
        <title>The Genome Sequence of Clostridium citroniae WAL-19142.</title>
        <authorList>
            <consortium name="The Broad Institute Genome Sequencing Platform"/>
            <person name="Earl A."/>
            <person name="Ward D."/>
            <person name="Feldgarden M."/>
            <person name="Gevers D."/>
            <person name="Warren Y.A."/>
            <person name="Tyrrell K.L."/>
            <person name="Citron D.M."/>
            <person name="Goldstein E.J."/>
            <person name="Daigneault M."/>
            <person name="Allen-Vercoe E."/>
            <person name="Young S.K."/>
            <person name="Zeng Q."/>
            <person name="Gargeya S."/>
            <person name="Fitzgerald M."/>
            <person name="Haas B."/>
            <person name="Abouelleil A."/>
            <person name="Alvarado L."/>
            <person name="Arachchi H.M."/>
            <person name="Berlin A."/>
            <person name="Brown A."/>
            <person name="Chapman S.B."/>
            <person name="Chen Z."/>
            <person name="Dunbar C."/>
            <person name="Freedman E."/>
            <person name="Gearin G."/>
            <person name="Gellesch M."/>
            <person name="Goldberg J."/>
            <person name="Griggs A."/>
            <person name="Gujja S."/>
            <person name="Heilman E.R."/>
            <person name="Heiman D."/>
            <person name="Howarth C."/>
            <person name="Larson L."/>
            <person name="Lui A."/>
            <person name="MacDonald P.J."/>
            <person name="Mehta T."/>
            <person name="Montmayeur A."/>
            <person name="Murphy C."/>
            <person name="Neiman D."/>
            <person name="Pearson M."/>
            <person name="Priest M."/>
            <person name="Roberts A."/>
            <person name="Saif S."/>
            <person name="Shea T."/>
            <person name="Shenoy N."/>
            <person name="Sisk P."/>
            <person name="Stolte C."/>
            <person name="Sykes S."/>
            <person name="White J."/>
            <person name="Yandava C."/>
            <person name="Wortman J."/>
            <person name="Nusbaum C."/>
            <person name="Birren B."/>
        </authorList>
    </citation>
    <scope>NUCLEOTIDE SEQUENCE [LARGE SCALE GENOMIC DNA]</scope>
    <source>
        <strain evidence="1 2">WAL-19142</strain>
    </source>
</reference>
<sequence>ERNTIRNGKKTIERVFADGKEKQWNEIYTVQRIGKSDNGADPFICMYESKETGNLEMEKGRAKEPLFFCLDIRTNISLYKIQNGSGCIAPGTILSTV</sequence>
<dbReference type="EMBL" id="ADLK01000011">
    <property type="protein sequence ID" value="KMW22200.1"/>
    <property type="molecule type" value="Genomic_DNA"/>
</dbReference>
<dbReference type="Proteomes" id="UP000037392">
    <property type="component" value="Unassembled WGS sequence"/>
</dbReference>
<accession>A0A0J9F1S3</accession>
<protein>
    <submittedName>
        <fullName evidence="1">Uncharacterized protein</fullName>
    </submittedName>
</protein>
<organism evidence="1 2">
    <name type="scientific">[Clostridium] citroniae WAL-19142</name>
    <dbReference type="NCBI Taxonomy" id="742734"/>
    <lineage>
        <taxon>Bacteria</taxon>
        <taxon>Bacillati</taxon>
        <taxon>Bacillota</taxon>
        <taxon>Clostridia</taxon>
        <taxon>Lachnospirales</taxon>
        <taxon>Lachnospiraceae</taxon>
        <taxon>Enterocloster</taxon>
    </lineage>
</organism>
<proteinExistence type="predicted"/>
<gene>
    <name evidence="1" type="ORF">HMPREF9470_01429</name>
</gene>
<name>A0A0J9F1S3_9FIRM</name>
<comment type="caution">
    <text evidence="1">The sequence shown here is derived from an EMBL/GenBank/DDBJ whole genome shotgun (WGS) entry which is preliminary data.</text>
</comment>
<evidence type="ECO:0000313" key="2">
    <source>
        <dbReference type="Proteomes" id="UP000037392"/>
    </source>
</evidence>
<evidence type="ECO:0000313" key="1">
    <source>
        <dbReference type="EMBL" id="KMW22200.1"/>
    </source>
</evidence>